<keyword evidence="1" id="KW-0812">Transmembrane</keyword>
<evidence type="ECO:0008006" key="5">
    <source>
        <dbReference type="Google" id="ProtNLM"/>
    </source>
</evidence>
<protein>
    <recommendedName>
        <fullName evidence="5">ASST-domain-containing protein</fullName>
    </recommendedName>
</protein>
<dbReference type="RefSeq" id="XP_056510322.1">
    <property type="nucleotide sequence ID" value="XM_056657522.1"/>
</dbReference>
<proteinExistence type="predicted"/>
<keyword evidence="4" id="KW-1185">Reference proteome</keyword>
<reference evidence="3" key="1">
    <citation type="submission" date="2022-11" db="EMBL/GenBank/DDBJ databases">
        <authorList>
            <person name="Petersen C."/>
        </authorList>
    </citation>
    <scope>NUCLEOTIDE SEQUENCE</scope>
    <source>
        <strain evidence="3">IBT 34128</strain>
    </source>
</reference>
<dbReference type="EMBL" id="JAPMSZ010000009">
    <property type="protein sequence ID" value="KAJ5092125.1"/>
    <property type="molecule type" value="Genomic_DNA"/>
</dbReference>
<evidence type="ECO:0000313" key="4">
    <source>
        <dbReference type="Proteomes" id="UP001141434"/>
    </source>
</evidence>
<organism evidence="3 4">
    <name type="scientific">Penicillium alfredii</name>
    <dbReference type="NCBI Taxonomy" id="1506179"/>
    <lineage>
        <taxon>Eukaryota</taxon>
        <taxon>Fungi</taxon>
        <taxon>Dikarya</taxon>
        <taxon>Ascomycota</taxon>
        <taxon>Pezizomycotina</taxon>
        <taxon>Eurotiomycetes</taxon>
        <taxon>Eurotiomycetidae</taxon>
        <taxon>Eurotiales</taxon>
        <taxon>Aspergillaceae</taxon>
        <taxon>Penicillium</taxon>
    </lineage>
</organism>
<dbReference type="PANTHER" id="PTHR35340">
    <property type="entry name" value="PQQ ENZYME REPEAT PROTEIN-RELATED"/>
    <property type="match status" value="1"/>
</dbReference>
<dbReference type="Proteomes" id="UP001141434">
    <property type="component" value="Unassembled WGS sequence"/>
</dbReference>
<keyword evidence="1" id="KW-0472">Membrane</keyword>
<dbReference type="GeneID" id="81396691"/>
<dbReference type="Pfam" id="PF14269">
    <property type="entry name" value="Arylsulfotran_2"/>
    <property type="match status" value="1"/>
</dbReference>
<name>A0A9W9F280_9EURO</name>
<feature type="chain" id="PRO_5040849176" description="ASST-domain-containing protein" evidence="2">
    <location>
        <begin position="19"/>
        <end position="629"/>
    </location>
</feature>
<dbReference type="PANTHER" id="PTHR35340:SF8">
    <property type="entry name" value="ASST-DOMAIN-CONTAINING PROTEIN"/>
    <property type="match status" value="1"/>
</dbReference>
<sequence>MYLWKALSLLPLVHNVVANSFDDDLMSFVTLPGVRALKFNVEHHDRTRLAPGYWFVAPYSGIGPEAPTQKYQQFQVGPYIYDNDGKLVWAGSPVYDNRNTFDFKPVHNIDDDWYLSWIVGWKHDDSHKGNGVVMDHKYQIKNEVQVVNDLHDFNMHEFTVLPGGKTALACTYRRMMINLADFGRPGEETGVVLGGFVELDTTTSQIITEWDSRDKIAPHESEILKPEDPNHPIEDAADYVHINSVDKNAAGDYLISMRFTSTIYLISGADGHIIWRLGGKESSFIQDFVFSQQHDASFVESDGTRHVISILNNGGWEGAEVEPISSALVVELDTSVTPGTAKVIRRVNRPDKGMTKLRGSAQVLPNDNLFAGWSEWGYQSEHAPNGDVLMTARFASERFSTYRTYKSEFIGRPKTPPAVVAAVYGTNKDDLSTTIHVSWNGATEVASWKFYARSWDRGTPVFIGSTNKTDFETLFIANGYMDWISVEGIDRNDSSLGSSDVHRSKTPMDWKAAGFRGADNGPSPENPAVIYSTMEDVQASTGNGDPAAPHREPGVYSDAKKLAQDVHQASELIRKVLGLLGFIVTVSVVGGVGVILFRVCRRRRMRSYLHVPQDEGLLTEQMQVQSSRV</sequence>
<comment type="caution">
    <text evidence="3">The sequence shown here is derived from an EMBL/GenBank/DDBJ whole genome shotgun (WGS) entry which is preliminary data.</text>
</comment>
<reference evidence="3" key="2">
    <citation type="journal article" date="2023" name="IMA Fungus">
        <title>Comparative genomic study of the Penicillium genus elucidates a diverse pangenome and 15 lateral gene transfer events.</title>
        <authorList>
            <person name="Petersen C."/>
            <person name="Sorensen T."/>
            <person name="Nielsen M.R."/>
            <person name="Sondergaard T.E."/>
            <person name="Sorensen J.L."/>
            <person name="Fitzpatrick D.A."/>
            <person name="Frisvad J.C."/>
            <person name="Nielsen K.L."/>
        </authorList>
    </citation>
    <scope>NUCLEOTIDE SEQUENCE</scope>
    <source>
        <strain evidence="3">IBT 34128</strain>
    </source>
</reference>
<dbReference type="AlphaFoldDB" id="A0A9W9F280"/>
<feature type="signal peptide" evidence="2">
    <location>
        <begin position="1"/>
        <end position="18"/>
    </location>
</feature>
<accession>A0A9W9F280</accession>
<evidence type="ECO:0000256" key="2">
    <source>
        <dbReference type="SAM" id="SignalP"/>
    </source>
</evidence>
<dbReference type="OrthoDB" id="5427350at2759"/>
<gene>
    <name evidence="3" type="ORF">NUU61_006995</name>
</gene>
<keyword evidence="1" id="KW-1133">Transmembrane helix</keyword>
<feature type="transmembrane region" description="Helical" evidence="1">
    <location>
        <begin position="576"/>
        <end position="597"/>
    </location>
</feature>
<evidence type="ECO:0000313" key="3">
    <source>
        <dbReference type="EMBL" id="KAJ5092125.1"/>
    </source>
</evidence>
<dbReference type="InterPro" id="IPR039535">
    <property type="entry name" value="ASST-like"/>
</dbReference>
<evidence type="ECO:0000256" key="1">
    <source>
        <dbReference type="SAM" id="Phobius"/>
    </source>
</evidence>
<dbReference type="InterPro" id="IPR053143">
    <property type="entry name" value="Arylsulfate_ST"/>
</dbReference>
<keyword evidence="2" id="KW-0732">Signal</keyword>